<feature type="transmembrane region" description="Helical" evidence="1">
    <location>
        <begin position="120"/>
        <end position="147"/>
    </location>
</feature>
<keyword evidence="1" id="KW-0472">Membrane</keyword>
<dbReference type="AlphaFoldDB" id="A0A5R8LWT3"/>
<organism evidence="2 3">
    <name type="scientific">Lacticaseibacillus zeae</name>
    <name type="common">Lactobacillus zeae</name>
    <dbReference type="NCBI Taxonomy" id="57037"/>
    <lineage>
        <taxon>Bacteria</taxon>
        <taxon>Bacillati</taxon>
        <taxon>Bacillota</taxon>
        <taxon>Bacilli</taxon>
        <taxon>Lactobacillales</taxon>
        <taxon>Lactobacillaceae</taxon>
        <taxon>Lacticaseibacillus</taxon>
    </lineage>
</organism>
<dbReference type="RefSeq" id="WP_138130073.1">
    <property type="nucleotide sequence ID" value="NZ_VBWO01000001.1"/>
</dbReference>
<accession>A0A5R8LWT3</accession>
<reference evidence="2 3" key="1">
    <citation type="submission" date="2019-05" db="EMBL/GenBank/DDBJ databases">
        <title>Genome-based reclassification of Lactobacillus casei as Lactobacillus casei subsp. casei. subsp.nov., description of Lactobacillus casei subsp. zeae subsp. nov., and emended description of Lactobacillus casei.</title>
        <authorList>
            <person name="Huang C.-H."/>
        </authorList>
    </citation>
    <scope>NUCLEOTIDE SEQUENCE [LARGE SCALE GENOMIC DNA]</scope>
    <source>
        <strain evidence="2 3">CRBIP24.44</strain>
    </source>
</reference>
<dbReference type="EMBL" id="VBWO01000001">
    <property type="protein sequence ID" value="TLF41734.1"/>
    <property type="molecule type" value="Genomic_DNA"/>
</dbReference>
<feature type="transmembrane region" description="Helical" evidence="1">
    <location>
        <begin position="154"/>
        <end position="174"/>
    </location>
</feature>
<protein>
    <submittedName>
        <fullName evidence="2">DUF1700 domain-containing protein</fullName>
    </submittedName>
</protein>
<gene>
    <name evidence="2" type="ORF">FEI15_00540</name>
</gene>
<name>A0A5R8LWT3_LACZE</name>
<comment type="caution">
    <text evidence="2">The sequence shown here is derived from an EMBL/GenBank/DDBJ whole genome shotgun (WGS) entry which is preliminary data.</text>
</comment>
<keyword evidence="1" id="KW-0812">Transmembrane</keyword>
<evidence type="ECO:0000313" key="2">
    <source>
        <dbReference type="EMBL" id="TLF41734.1"/>
    </source>
</evidence>
<evidence type="ECO:0000256" key="1">
    <source>
        <dbReference type="SAM" id="Phobius"/>
    </source>
</evidence>
<evidence type="ECO:0000313" key="3">
    <source>
        <dbReference type="Proteomes" id="UP000309885"/>
    </source>
</evidence>
<proteinExistence type="predicted"/>
<keyword evidence="1" id="KW-1133">Transmembrane helix</keyword>
<feature type="transmembrane region" description="Helical" evidence="1">
    <location>
        <begin position="86"/>
        <end position="114"/>
    </location>
</feature>
<sequence length="206" mass="21834">MTSEAYFQALTQLLSPLTSDERAEAVDFFQDYAEDGGLTDGDAITKALGTPQQLGRQILADYAIKSSTASGSAASPKANARQIKTIVLAILSAPMTVPVAIALFVIVLALLIVIAAVSLAILLVLAGATGLGLGVGAFSIFAGLFLLAHPMVALSYVGLGIAAIGVGLFLIPLLKWTTQGMFNVVARFFRWIYRRIRKQHLEVTQL</sequence>
<dbReference type="Proteomes" id="UP000309885">
    <property type="component" value="Unassembled WGS sequence"/>
</dbReference>